<accession>A0A3R7J4S9</accession>
<feature type="compositionally biased region" description="Basic and acidic residues" evidence="10">
    <location>
        <begin position="372"/>
        <end position="397"/>
    </location>
</feature>
<comment type="similarity">
    <text evidence="2 7 8">Belongs to the peptidase C12 family.</text>
</comment>
<keyword evidence="6 7" id="KW-0788">Thiol protease</keyword>
<dbReference type="Gene3D" id="3.40.532.10">
    <property type="entry name" value="Peptidase C12, ubiquitin carboxyl-terminal hydrolase"/>
    <property type="match status" value="1"/>
</dbReference>
<dbReference type="InterPro" id="IPR038765">
    <property type="entry name" value="Papain-like_cys_pep_sf"/>
</dbReference>
<evidence type="ECO:0000256" key="3">
    <source>
        <dbReference type="ARBA" id="ARBA00022670"/>
    </source>
</evidence>
<name>A0A3R7J4S9_9STRA</name>
<dbReference type="PANTHER" id="PTHR10589:SF16">
    <property type="entry name" value="UBIQUITIN CARBOXYL-TERMINAL HYDROLASE ISOZYME L5"/>
    <property type="match status" value="1"/>
</dbReference>
<feature type="compositionally biased region" description="Basic and acidic residues" evidence="10">
    <location>
        <begin position="1"/>
        <end position="20"/>
    </location>
</feature>
<dbReference type="GO" id="GO:0004843">
    <property type="term" value="F:cysteine-type deubiquitinase activity"/>
    <property type="evidence" value="ECO:0007669"/>
    <property type="project" value="UniProtKB-UniRule"/>
</dbReference>
<protein>
    <recommendedName>
        <fullName evidence="8">Ubiquitin carboxyl-terminal hydrolase</fullName>
        <ecNumber evidence="8">3.4.19.12</ecNumber>
    </recommendedName>
</protein>
<feature type="active site" description="Nucleophile" evidence="7">
    <location>
        <position position="597"/>
    </location>
</feature>
<dbReference type="GO" id="GO:0016579">
    <property type="term" value="P:protein deubiquitination"/>
    <property type="evidence" value="ECO:0007669"/>
    <property type="project" value="TreeGrafter"/>
</dbReference>
<evidence type="ECO:0000256" key="6">
    <source>
        <dbReference type="ARBA" id="ARBA00022807"/>
    </source>
</evidence>
<dbReference type="InterPro" id="IPR001578">
    <property type="entry name" value="Peptidase_C12_UCH"/>
</dbReference>
<dbReference type="GO" id="GO:0005737">
    <property type="term" value="C:cytoplasm"/>
    <property type="evidence" value="ECO:0007669"/>
    <property type="project" value="TreeGrafter"/>
</dbReference>
<keyword evidence="9" id="KW-0175">Coiled coil</keyword>
<evidence type="ECO:0000313" key="12">
    <source>
        <dbReference type="EMBL" id="RLN76982.1"/>
    </source>
</evidence>
<dbReference type="CDD" id="cd09617">
    <property type="entry name" value="Peptidase_C12_UCH37_BAP1"/>
    <property type="match status" value="1"/>
</dbReference>
<dbReference type="Pfam" id="PF18031">
    <property type="entry name" value="UCH_C"/>
    <property type="match status" value="1"/>
</dbReference>
<sequence>MRDAEEEALQEREGGPETRGRALQRSRQLASLYDISTENKFLRSRAKRSALIELELEKAKRSSEMSELCENPRTGSDCVVSSTEKEDESDGSDDEKSSVGRMVLTSPIKAMAGWNSTIDLTSRSPVVSPVKQARPWYNSSPNASLKQQVALGITLDAKLRRYGGRGTAKLRFAFTLATGNFSPKWIPSIGHVDTLSIVSNRDCCREDARKQRIENQQDMSEWQSRTLHFSPPPELVAHRQQQQDDPQLRHRRTKNTAIVQTPGYSPEKQRGRESHDLYKKRTGVNSGGADDNKSLVSTGVSLAKALSLCCATDDEEKDMATRADAIWTKVLAWQRQVLSKRLNGGSGNAFGTWSNTRSNIPSRAGVTESFEDSSRKGDQEAVRDDDGDSRTVDEEDNMEKLTDLVRLVDESRVSWDVVADFGPQAHPTEAKMPPACPRATPEFSAPQAPSPKFLPALFKMSIRARIHFFKNISDSTSDTTSSVSTTTADQDVHSLVVFFETLVTPTRKDFFIIMSWCTIESDPGVFTSLIEDIGVQGVQVEELYALDEQMFADLSPVYGLVFLFKYESAHDETSESPMYASEEDGLFFAKQVISNACATQAILSILLNCQDIDLGETLSEFKAFTSDFPSDLKGLAISNSDKIRLAHNSFARAEPFVVEERKATEDDDVYHFVAYVPVNGKVYELDGLREGPICLGEIPQLDSRDAWLQVACPVIQKRIEKYSATEIRFNLLALVRNRIQAYEEQLSVLAEAGGNEQAAAQIQADLAAEKQKRENWKLENQRRKHNYIPFIIQLLKTLAEKKELEPLIKQQLESRNAAAASTAKQ</sequence>
<comment type="catalytic activity">
    <reaction evidence="1 7 8">
        <text>Thiol-dependent hydrolysis of ester, thioester, amide, peptide and isopeptide bonds formed by the C-terminal Gly of ubiquitin (a 76-residue protein attached to proteins as an intracellular targeting signal).</text>
        <dbReference type="EC" id="3.4.19.12"/>
    </reaction>
</comment>
<evidence type="ECO:0000256" key="2">
    <source>
        <dbReference type="ARBA" id="ARBA00009326"/>
    </source>
</evidence>
<evidence type="ECO:0000313" key="13">
    <source>
        <dbReference type="Proteomes" id="UP000285624"/>
    </source>
</evidence>
<dbReference type="FunFam" id="3.40.532.10:FF:000009">
    <property type="entry name" value="Ubiquitin carboxyl-terminal hydrolase"/>
    <property type="match status" value="1"/>
</dbReference>
<dbReference type="EMBL" id="MBDN02000278">
    <property type="protein sequence ID" value="RLN76982.1"/>
    <property type="molecule type" value="Genomic_DNA"/>
</dbReference>
<feature type="coiled-coil region" evidence="9">
    <location>
        <begin position="732"/>
        <end position="779"/>
    </location>
</feature>
<feature type="region of interest" description="Disordered" evidence="10">
    <location>
        <begin position="56"/>
        <end position="99"/>
    </location>
</feature>
<evidence type="ECO:0000256" key="1">
    <source>
        <dbReference type="ARBA" id="ARBA00000707"/>
    </source>
</evidence>
<dbReference type="PROSITE" id="PS52048">
    <property type="entry name" value="UCH_DOMAIN"/>
    <property type="match status" value="1"/>
</dbReference>
<dbReference type="PROSITE" id="PS52049">
    <property type="entry name" value="ULD"/>
    <property type="match status" value="1"/>
</dbReference>
<dbReference type="Proteomes" id="UP000285624">
    <property type="component" value="Unassembled WGS sequence"/>
</dbReference>
<comment type="caution">
    <text evidence="12">The sequence shown here is derived from an EMBL/GenBank/DDBJ whole genome shotgun (WGS) entry which is preliminary data.</text>
</comment>
<feature type="region of interest" description="Disordered" evidence="10">
    <location>
        <begin position="344"/>
        <end position="397"/>
    </location>
</feature>
<organism evidence="12 13">
    <name type="scientific">Phytophthora kernoviae</name>
    <dbReference type="NCBI Taxonomy" id="325452"/>
    <lineage>
        <taxon>Eukaryota</taxon>
        <taxon>Sar</taxon>
        <taxon>Stramenopiles</taxon>
        <taxon>Oomycota</taxon>
        <taxon>Peronosporomycetes</taxon>
        <taxon>Peronosporales</taxon>
        <taxon>Peronosporaceae</taxon>
        <taxon>Phytophthora</taxon>
    </lineage>
</organism>
<dbReference type="Pfam" id="PF01088">
    <property type="entry name" value="Peptidase_C12"/>
    <property type="match status" value="1"/>
</dbReference>
<evidence type="ECO:0000256" key="10">
    <source>
        <dbReference type="SAM" id="MobiDB-lite"/>
    </source>
</evidence>
<dbReference type="InterPro" id="IPR041507">
    <property type="entry name" value="UCH_C"/>
</dbReference>
<dbReference type="InterPro" id="IPR036959">
    <property type="entry name" value="Peptidase_C12_UCH_sf"/>
</dbReference>
<evidence type="ECO:0000256" key="7">
    <source>
        <dbReference type="PROSITE-ProRule" id="PRU01393"/>
    </source>
</evidence>
<feature type="region of interest" description="Disordered" evidence="10">
    <location>
        <begin position="1"/>
        <end position="25"/>
    </location>
</feature>
<keyword evidence="5 7" id="KW-0378">Hydrolase</keyword>
<dbReference type="EC" id="3.4.19.12" evidence="8"/>
<gene>
    <name evidence="12" type="ORF">BBO99_00007127</name>
</gene>
<evidence type="ECO:0000256" key="4">
    <source>
        <dbReference type="ARBA" id="ARBA00022786"/>
    </source>
</evidence>
<keyword evidence="4 7" id="KW-0833">Ubl conjugation pathway</keyword>
<evidence type="ECO:0000256" key="5">
    <source>
        <dbReference type="ARBA" id="ARBA00022801"/>
    </source>
</evidence>
<dbReference type="PANTHER" id="PTHR10589">
    <property type="entry name" value="UBIQUITIN CARBOXYL-TERMINAL HYDROLASE"/>
    <property type="match status" value="1"/>
</dbReference>
<proteinExistence type="inferred from homology"/>
<feature type="compositionally biased region" description="Polar residues" evidence="10">
    <location>
        <begin position="349"/>
        <end position="361"/>
    </location>
</feature>
<dbReference type="SUPFAM" id="SSF54001">
    <property type="entry name" value="Cysteine proteinases"/>
    <property type="match status" value="1"/>
</dbReference>
<feature type="domain" description="UCH catalytic" evidence="11">
    <location>
        <begin position="515"/>
        <end position="736"/>
    </location>
</feature>
<dbReference type="AlphaFoldDB" id="A0A3R7J4S9"/>
<evidence type="ECO:0000259" key="11">
    <source>
        <dbReference type="PROSITE" id="PS52048"/>
    </source>
</evidence>
<feature type="site" description="Transition state stabilizer" evidence="7">
    <location>
        <position position="591"/>
    </location>
</feature>
<feature type="compositionally biased region" description="Basic and acidic residues" evidence="10">
    <location>
        <begin position="267"/>
        <end position="279"/>
    </location>
</feature>
<feature type="active site" description="Proton donor" evidence="7">
    <location>
        <position position="671"/>
    </location>
</feature>
<reference evidence="12 13" key="1">
    <citation type="journal article" date="2019" name="Mol. Plant Pathol.">
        <title>Genome sequencing of oomycete isolates from Chile supports the New Zealand origin of Phytophthora kernoviae and makes available the first Nothophytophthora sp. genome.</title>
        <authorList>
            <person name="Studholme D.J."/>
            <person name="Panda P."/>
            <person name="Sanfuentes Von Stowasser E."/>
            <person name="Gonzalez M."/>
            <person name="Hill R."/>
            <person name="Sambles C."/>
            <person name="Grant M."/>
            <person name="Williams N.M."/>
            <person name="McDougal R.L."/>
        </authorList>
    </citation>
    <scope>NUCLEOTIDE SEQUENCE [LARGE SCALE GENOMIC DNA]</scope>
    <source>
        <strain evidence="12">Chile4</strain>
    </source>
</reference>
<feature type="region of interest" description="Disordered" evidence="10">
    <location>
        <begin position="425"/>
        <end position="446"/>
    </location>
</feature>
<evidence type="ECO:0000256" key="9">
    <source>
        <dbReference type="SAM" id="Coils"/>
    </source>
</evidence>
<evidence type="ECO:0000256" key="8">
    <source>
        <dbReference type="RuleBase" id="RU361215"/>
    </source>
</evidence>
<feature type="region of interest" description="Disordered" evidence="10">
    <location>
        <begin position="235"/>
        <end position="294"/>
    </location>
</feature>
<keyword evidence="3 7" id="KW-0645">Protease</keyword>
<keyword evidence="13" id="KW-1185">Reference proteome</keyword>
<feature type="site" description="Important for enzyme activity" evidence="7">
    <location>
        <position position="686"/>
    </location>
</feature>
<dbReference type="GO" id="GO:0006511">
    <property type="term" value="P:ubiquitin-dependent protein catabolic process"/>
    <property type="evidence" value="ECO:0007669"/>
    <property type="project" value="UniProtKB-UniRule"/>
</dbReference>
<dbReference type="PRINTS" id="PR00707">
    <property type="entry name" value="UBCTHYDRLASE"/>
</dbReference>
<dbReference type="STRING" id="325452.A0A3R7J4S9"/>